<evidence type="ECO:0008006" key="3">
    <source>
        <dbReference type="Google" id="ProtNLM"/>
    </source>
</evidence>
<dbReference type="PROSITE" id="PS51257">
    <property type="entry name" value="PROKAR_LIPOPROTEIN"/>
    <property type="match status" value="1"/>
</dbReference>
<dbReference type="Proteomes" id="UP000248536">
    <property type="component" value="Chromosome"/>
</dbReference>
<dbReference type="KEGG" id="spon:HME9304_00263"/>
<accession>A0A2Z4LNB6</accession>
<dbReference type="EMBL" id="CP030104">
    <property type="protein sequence ID" value="AWX43276.1"/>
    <property type="molecule type" value="Genomic_DNA"/>
</dbReference>
<gene>
    <name evidence="1" type="ORF">HME9304_00263</name>
</gene>
<protein>
    <recommendedName>
        <fullName evidence="3">Fibronectin type-III domain-containing protein</fullName>
    </recommendedName>
</protein>
<evidence type="ECO:0000313" key="2">
    <source>
        <dbReference type="Proteomes" id="UP000248536"/>
    </source>
</evidence>
<proteinExistence type="predicted"/>
<dbReference type="OrthoDB" id="1121506at2"/>
<dbReference type="RefSeq" id="WP_112376868.1">
    <property type="nucleotide sequence ID" value="NZ_CP030104.1"/>
</dbReference>
<keyword evidence="2" id="KW-1185">Reference proteome</keyword>
<evidence type="ECO:0000313" key="1">
    <source>
        <dbReference type="EMBL" id="AWX43276.1"/>
    </source>
</evidence>
<dbReference type="InterPro" id="IPR013783">
    <property type="entry name" value="Ig-like_fold"/>
</dbReference>
<dbReference type="AlphaFoldDB" id="A0A2Z4LNB6"/>
<organism evidence="1 2">
    <name type="scientific">Flagellimonas maritima</name>
    <dbReference type="NCBI Taxonomy" id="1383885"/>
    <lineage>
        <taxon>Bacteria</taxon>
        <taxon>Pseudomonadati</taxon>
        <taxon>Bacteroidota</taxon>
        <taxon>Flavobacteriia</taxon>
        <taxon>Flavobacteriales</taxon>
        <taxon>Flavobacteriaceae</taxon>
        <taxon>Flagellimonas</taxon>
    </lineage>
</organism>
<reference evidence="1 2" key="1">
    <citation type="submission" date="2018-06" db="EMBL/GenBank/DDBJ databases">
        <title>Spongiibacterium sp. HME9304 Genome sequencing and assembly.</title>
        <authorList>
            <person name="Kang H."/>
            <person name="Kim H."/>
            <person name="Joh K."/>
        </authorList>
    </citation>
    <scope>NUCLEOTIDE SEQUENCE [LARGE SCALE GENOMIC DNA]</scope>
    <source>
        <strain evidence="1 2">HME9304</strain>
    </source>
</reference>
<name>A0A2Z4LNB6_9FLAO</name>
<sequence>MHTNYKFILGSIFIILLGCEDILEVPDISDRTVPVLAPLDETLLSSNTVNFNWQAVDDATAFEIQIATPNFDNTTQIVLDSIIVEDTLGNIATRIVQNLPNGNYSWRIKAMNSDYETAYALNDFLVDGDEDLDVTPPNTPQLVMPANGVTQSENEVNFSWTRTDVSGTAERDSIFIFSDESLQSLVTKAIGANKTFTTNMAAGTFYWRVRAYDAAGNESDNSSTFNFTVEE</sequence>
<dbReference type="Gene3D" id="2.60.40.10">
    <property type="entry name" value="Immunoglobulins"/>
    <property type="match status" value="2"/>
</dbReference>